<sequence>MAKTQRPKRLSTQDVSSKEAKEAVRAVANSVNNFMEEHYIAISGNLTIADNLNMEYKTIKLTTDGSGDLVRSVKFKSNLKTKVVGMVVVRTFISEPTTLPFCIFSENSGQVSITKIIGLAADSEYQLVIQVLGT</sequence>
<dbReference type="AlphaFoldDB" id="X1ASB4"/>
<protein>
    <submittedName>
        <fullName evidence="1">Uncharacterized protein</fullName>
    </submittedName>
</protein>
<name>X1ASB4_9ZZZZ</name>
<accession>X1ASB4</accession>
<comment type="caution">
    <text evidence="1">The sequence shown here is derived from an EMBL/GenBank/DDBJ whole genome shotgun (WGS) entry which is preliminary data.</text>
</comment>
<dbReference type="EMBL" id="BART01006395">
    <property type="protein sequence ID" value="GAG62776.1"/>
    <property type="molecule type" value="Genomic_DNA"/>
</dbReference>
<gene>
    <name evidence="1" type="ORF">S01H4_14585</name>
</gene>
<evidence type="ECO:0000313" key="1">
    <source>
        <dbReference type="EMBL" id="GAG62776.1"/>
    </source>
</evidence>
<proteinExistence type="predicted"/>
<organism evidence="1">
    <name type="scientific">marine sediment metagenome</name>
    <dbReference type="NCBI Taxonomy" id="412755"/>
    <lineage>
        <taxon>unclassified sequences</taxon>
        <taxon>metagenomes</taxon>
        <taxon>ecological metagenomes</taxon>
    </lineage>
</organism>
<reference evidence="1" key="1">
    <citation type="journal article" date="2014" name="Front. Microbiol.">
        <title>High frequency of phylogenetically diverse reductive dehalogenase-homologous genes in deep subseafloor sedimentary metagenomes.</title>
        <authorList>
            <person name="Kawai M."/>
            <person name="Futagami T."/>
            <person name="Toyoda A."/>
            <person name="Takaki Y."/>
            <person name="Nishi S."/>
            <person name="Hori S."/>
            <person name="Arai W."/>
            <person name="Tsubouchi T."/>
            <person name="Morono Y."/>
            <person name="Uchiyama I."/>
            <person name="Ito T."/>
            <person name="Fujiyama A."/>
            <person name="Inagaki F."/>
            <person name="Takami H."/>
        </authorList>
    </citation>
    <scope>NUCLEOTIDE SEQUENCE</scope>
    <source>
        <strain evidence="1">Expedition CK06-06</strain>
    </source>
</reference>